<reference evidence="9 10" key="1">
    <citation type="submission" date="2018-12" db="EMBL/GenBank/DDBJ databases">
        <authorList>
            <person name="Grouzdev D.S."/>
            <person name="Krutkina M.S."/>
        </authorList>
    </citation>
    <scope>NUCLEOTIDE SEQUENCE [LARGE SCALE GENOMIC DNA]</scope>
    <source>
        <strain evidence="9 10">RmlP026</strain>
    </source>
</reference>
<proteinExistence type="predicted"/>
<reference evidence="9 10" key="2">
    <citation type="submission" date="2019-02" db="EMBL/GenBank/DDBJ databases">
        <title>'Lichenibacterium ramalinii' gen. nov. sp. nov., 'Lichenibacterium minor' gen. nov. sp. nov.</title>
        <authorList>
            <person name="Pankratov T."/>
        </authorList>
    </citation>
    <scope>NUCLEOTIDE SEQUENCE [LARGE SCALE GENOMIC DNA]</scope>
    <source>
        <strain evidence="9 10">RmlP026</strain>
    </source>
</reference>
<protein>
    <submittedName>
        <fullName evidence="9">Glycosyltransferase family 2 protein</fullName>
    </submittedName>
</protein>
<keyword evidence="10" id="KW-1185">Reference proteome</keyword>
<keyword evidence="3 9" id="KW-0808">Transferase</keyword>
<dbReference type="RefSeq" id="WP_129227203.1">
    <property type="nucleotide sequence ID" value="NZ_QYBB01000013.1"/>
</dbReference>
<dbReference type="SUPFAM" id="SSF53448">
    <property type="entry name" value="Nucleotide-diphospho-sugar transferases"/>
    <property type="match status" value="1"/>
</dbReference>
<dbReference type="PANTHER" id="PTHR48090">
    <property type="entry name" value="UNDECAPRENYL-PHOSPHATE 4-DEOXY-4-FORMAMIDO-L-ARABINOSE TRANSFERASE-RELATED"/>
    <property type="match status" value="1"/>
</dbReference>
<gene>
    <name evidence="9" type="ORF">D3273_13025</name>
</gene>
<evidence type="ECO:0000256" key="2">
    <source>
        <dbReference type="ARBA" id="ARBA00022676"/>
    </source>
</evidence>
<dbReference type="FunFam" id="3.90.550.10:FF:000170">
    <property type="entry name" value="Dolichol-phosphate mannosyltransferase"/>
    <property type="match status" value="1"/>
</dbReference>
<name>A0A4Q2U8Y6_9HYPH</name>
<evidence type="ECO:0000256" key="4">
    <source>
        <dbReference type="ARBA" id="ARBA00022692"/>
    </source>
</evidence>
<evidence type="ECO:0000313" key="9">
    <source>
        <dbReference type="EMBL" id="RYC31557.1"/>
    </source>
</evidence>
<dbReference type="GO" id="GO:0099621">
    <property type="term" value="F:undecaprenyl-phosphate 4-deoxy-4-formamido-L-arabinose transferase activity"/>
    <property type="evidence" value="ECO:0007669"/>
    <property type="project" value="TreeGrafter"/>
</dbReference>
<dbReference type="OrthoDB" id="9807795at2"/>
<sequence length="251" mass="27351">MTDTQATLPLVTVVIPVLDEAGNLTPLVAEIERALYDRCVYEVIVVDDGSSDGSGDEVRALLPARPWLRLLRHPSPCGKSAAVKSAAAVARAPLLVTMDGDGQNDPAFIPAFLARMAEAGPSCGLVHGQRLGRKDTAFKRLQSRLANAIRRAILRDGTRDTGCGFTCVRRDVYMNLPFFDALHRFMPALVRRDGHGIAHVDVVDRPRQKGISKYGFFDRLAAGIVDLAGVGWLLARRRSVPRAEEVSSRVL</sequence>
<accession>A0A4Q2U8Y6</accession>
<evidence type="ECO:0000256" key="1">
    <source>
        <dbReference type="ARBA" id="ARBA00022475"/>
    </source>
</evidence>
<evidence type="ECO:0000259" key="8">
    <source>
        <dbReference type="Pfam" id="PF00535"/>
    </source>
</evidence>
<keyword evidence="4" id="KW-0812">Transmembrane</keyword>
<dbReference type="Proteomes" id="UP000290759">
    <property type="component" value="Unassembled WGS sequence"/>
</dbReference>
<dbReference type="CDD" id="cd04179">
    <property type="entry name" value="DPM_DPG-synthase_like"/>
    <property type="match status" value="1"/>
</dbReference>
<keyword evidence="7" id="KW-0472">Membrane</keyword>
<keyword evidence="5" id="KW-0448">Lipopolysaccharide biosynthesis</keyword>
<dbReference type="InterPro" id="IPR050256">
    <property type="entry name" value="Glycosyltransferase_2"/>
</dbReference>
<keyword evidence="1" id="KW-1003">Cell membrane</keyword>
<dbReference type="PANTHER" id="PTHR48090:SF3">
    <property type="entry name" value="UNDECAPRENYL-PHOSPHATE 4-DEOXY-4-FORMAMIDO-L-ARABINOSE TRANSFERASE"/>
    <property type="match status" value="1"/>
</dbReference>
<keyword evidence="2" id="KW-0328">Glycosyltransferase</keyword>
<comment type="caution">
    <text evidence="9">The sequence shown here is derived from an EMBL/GenBank/DDBJ whole genome shotgun (WGS) entry which is preliminary data.</text>
</comment>
<dbReference type="AlphaFoldDB" id="A0A4Q2U8Y6"/>
<feature type="domain" description="Glycosyltransferase 2-like" evidence="8">
    <location>
        <begin position="12"/>
        <end position="174"/>
    </location>
</feature>
<dbReference type="GO" id="GO:0009103">
    <property type="term" value="P:lipopolysaccharide biosynthetic process"/>
    <property type="evidence" value="ECO:0007669"/>
    <property type="project" value="UniProtKB-KW"/>
</dbReference>
<dbReference type="Gene3D" id="3.90.550.10">
    <property type="entry name" value="Spore Coat Polysaccharide Biosynthesis Protein SpsA, Chain A"/>
    <property type="match status" value="1"/>
</dbReference>
<evidence type="ECO:0000256" key="5">
    <source>
        <dbReference type="ARBA" id="ARBA00022985"/>
    </source>
</evidence>
<dbReference type="GO" id="GO:0005886">
    <property type="term" value="C:plasma membrane"/>
    <property type="evidence" value="ECO:0007669"/>
    <property type="project" value="TreeGrafter"/>
</dbReference>
<evidence type="ECO:0000256" key="3">
    <source>
        <dbReference type="ARBA" id="ARBA00022679"/>
    </source>
</evidence>
<evidence type="ECO:0000256" key="6">
    <source>
        <dbReference type="ARBA" id="ARBA00022989"/>
    </source>
</evidence>
<organism evidence="9 10">
    <name type="scientific">Lichenibacterium minor</name>
    <dbReference type="NCBI Taxonomy" id="2316528"/>
    <lineage>
        <taxon>Bacteria</taxon>
        <taxon>Pseudomonadati</taxon>
        <taxon>Pseudomonadota</taxon>
        <taxon>Alphaproteobacteria</taxon>
        <taxon>Hyphomicrobiales</taxon>
        <taxon>Lichenihabitantaceae</taxon>
        <taxon>Lichenibacterium</taxon>
    </lineage>
</organism>
<evidence type="ECO:0000256" key="7">
    <source>
        <dbReference type="ARBA" id="ARBA00023136"/>
    </source>
</evidence>
<keyword evidence="6" id="KW-1133">Transmembrane helix</keyword>
<dbReference type="EMBL" id="QYBB01000013">
    <property type="protein sequence ID" value="RYC31557.1"/>
    <property type="molecule type" value="Genomic_DNA"/>
</dbReference>
<dbReference type="InterPro" id="IPR001173">
    <property type="entry name" value="Glyco_trans_2-like"/>
</dbReference>
<dbReference type="Pfam" id="PF00535">
    <property type="entry name" value="Glycos_transf_2"/>
    <property type="match status" value="1"/>
</dbReference>
<evidence type="ECO:0000313" key="10">
    <source>
        <dbReference type="Proteomes" id="UP000290759"/>
    </source>
</evidence>
<dbReference type="InterPro" id="IPR029044">
    <property type="entry name" value="Nucleotide-diphossugar_trans"/>
</dbReference>